<organism evidence="1 2">
    <name type="scientific">Solanum commersonii</name>
    <name type="common">Commerson's wild potato</name>
    <name type="synonym">Commerson's nightshade</name>
    <dbReference type="NCBI Taxonomy" id="4109"/>
    <lineage>
        <taxon>Eukaryota</taxon>
        <taxon>Viridiplantae</taxon>
        <taxon>Streptophyta</taxon>
        <taxon>Embryophyta</taxon>
        <taxon>Tracheophyta</taxon>
        <taxon>Spermatophyta</taxon>
        <taxon>Magnoliopsida</taxon>
        <taxon>eudicotyledons</taxon>
        <taxon>Gunneridae</taxon>
        <taxon>Pentapetalae</taxon>
        <taxon>asterids</taxon>
        <taxon>lamiids</taxon>
        <taxon>Solanales</taxon>
        <taxon>Solanaceae</taxon>
        <taxon>Solanoideae</taxon>
        <taxon>Solaneae</taxon>
        <taxon>Solanum</taxon>
    </lineage>
</organism>
<dbReference type="OrthoDB" id="1325214at2759"/>
<sequence>YSTKRLGSPIPEIFNQSNYSRNFQQAFGEENNSEQQSLGLRTSWTAKLLVKLVGPLGQQVLQPTDLSTSMKQQSDGLSAANMNLCRLLVLNYNKKKDTNVVLNNHCNFGWNFKFTKLVSFLAVAAGVFGEMLGSSRSHAPKVIFSYISN</sequence>
<name>A0A9J5Y5V6_SOLCO</name>
<dbReference type="AlphaFoldDB" id="A0A9J5Y5V6"/>
<evidence type="ECO:0000313" key="2">
    <source>
        <dbReference type="Proteomes" id="UP000824120"/>
    </source>
</evidence>
<evidence type="ECO:0000313" key="1">
    <source>
        <dbReference type="EMBL" id="KAG5595557.1"/>
    </source>
</evidence>
<accession>A0A9J5Y5V6</accession>
<protein>
    <submittedName>
        <fullName evidence="1">Uncharacterized protein</fullName>
    </submittedName>
</protein>
<dbReference type="Proteomes" id="UP000824120">
    <property type="component" value="Chromosome 7"/>
</dbReference>
<proteinExistence type="predicted"/>
<comment type="caution">
    <text evidence="1">The sequence shown here is derived from an EMBL/GenBank/DDBJ whole genome shotgun (WGS) entry which is preliminary data.</text>
</comment>
<keyword evidence="2" id="KW-1185">Reference proteome</keyword>
<dbReference type="EMBL" id="JACXVP010000007">
    <property type="protein sequence ID" value="KAG5595557.1"/>
    <property type="molecule type" value="Genomic_DNA"/>
</dbReference>
<feature type="non-terminal residue" evidence="1">
    <location>
        <position position="1"/>
    </location>
</feature>
<gene>
    <name evidence="1" type="ORF">H5410_036789</name>
</gene>
<reference evidence="1 2" key="1">
    <citation type="submission" date="2020-09" db="EMBL/GenBank/DDBJ databases">
        <title>De no assembly of potato wild relative species, Solanum commersonii.</title>
        <authorList>
            <person name="Cho K."/>
        </authorList>
    </citation>
    <scope>NUCLEOTIDE SEQUENCE [LARGE SCALE GENOMIC DNA]</scope>
    <source>
        <strain evidence="1">LZ3.2</strain>
        <tissue evidence="1">Leaf</tissue>
    </source>
</reference>